<evidence type="ECO:0000313" key="4">
    <source>
        <dbReference type="Proteomes" id="UP000231932"/>
    </source>
</evidence>
<keyword evidence="2" id="KW-1133">Transmembrane helix</keyword>
<dbReference type="OrthoDB" id="9817281at2"/>
<keyword evidence="4" id="KW-1185">Reference proteome</keyword>
<proteinExistence type="predicted"/>
<evidence type="ECO:0000256" key="2">
    <source>
        <dbReference type="SAM" id="Phobius"/>
    </source>
</evidence>
<dbReference type="AlphaFoldDB" id="A0A2K8N6G1"/>
<keyword evidence="2" id="KW-0472">Membrane</keyword>
<organism evidence="3 4">
    <name type="scientific">Kyrpidia spormannii</name>
    <dbReference type="NCBI Taxonomy" id="2055160"/>
    <lineage>
        <taxon>Bacteria</taxon>
        <taxon>Bacillati</taxon>
        <taxon>Bacillota</taxon>
        <taxon>Bacilli</taxon>
        <taxon>Bacillales</taxon>
        <taxon>Alicyclobacillaceae</taxon>
        <taxon>Kyrpidia</taxon>
    </lineage>
</organism>
<name>A0A2K8N6G1_9BACL</name>
<evidence type="ECO:0000256" key="1">
    <source>
        <dbReference type="SAM" id="MobiDB-lite"/>
    </source>
</evidence>
<protein>
    <submittedName>
        <fullName evidence="3">Uncharacterized protein</fullName>
    </submittedName>
</protein>
<sequence length="477" mass="50417">MNDDLTRKLEQMAEDARKTVFRGWGVSEDLIERTLARVEARNRRRSRWAARWLLGVASVLLALAGVGAATLSMLRQPFGRDVGQPAIESVTTPPAGAGGANQTEERVNSEPAATTAAVDIAPPQPHAAIDPAVLPVARDVVSRSLVPVVLPGVVPRPAVPGLTGSEGRVKVTDQILGSGYLVEAGWLNGGEPDSTPISEANRLVSFGGTRRDAAPTTFLDTVRDRLAAVDPVVLDGGFPARRLVLKDTGGDVVTWSAGGWTYVTAGLFRGRPGDVAVTEASRLAKDLASGAPVAPGAAQGTIQVLDLGNRPTVEVNWTYGGKVWYSVSGTSVAEVLSVARSMRPVPPASAPRMKVPFVEEWKDLSRQPGPPALFSPPAPAVRLSQGVAADRQWLASHGVHLGAWAREDHTGSRLYVTGAMVADVTFERGTLVVAVTKTPHGEGAESVIWSNYWVPVTQSIRVVDDAGRVLVEIPVSP</sequence>
<feature type="region of interest" description="Disordered" evidence="1">
    <location>
        <begin position="84"/>
        <end position="114"/>
    </location>
</feature>
<feature type="transmembrane region" description="Helical" evidence="2">
    <location>
        <begin position="52"/>
        <end position="74"/>
    </location>
</feature>
<evidence type="ECO:0000313" key="3">
    <source>
        <dbReference type="EMBL" id="ATY84042.1"/>
    </source>
</evidence>
<accession>A0A2K8N6G1</accession>
<keyword evidence="2" id="KW-0812">Transmembrane</keyword>
<dbReference type="Proteomes" id="UP000231932">
    <property type="component" value="Chromosome"/>
</dbReference>
<dbReference type="KEGG" id="kyr:CVV65_02975"/>
<dbReference type="RefSeq" id="WP_100666875.1">
    <property type="nucleotide sequence ID" value="NZ_CP024955.1"/>
</dbReference>
<gene>
    <name evidence="3" type="ORF">CVV65_02975</name>
</gene>
<dbReference type="EMBL" id="CP024955">
    <property type="protein sequence ID" value="ATY84042.1"/>
    <property type="molecule type" value="Genomic_DNA"/>
</dbReference>
<reference evidence="4" key="1">
    <citation type="submission" date="2017-11" db="EMBL/GenBank/DDBJ databases">
        <title>Complete Genome Sequence of Kyrpidia sp. Strain EA-1, a thermophilic, hydrogen-oxidizing Bacterium, isolated from the Azores.</title>
        <authorList>
            <person name="Reiner J.E."/>
            <person name="Lapp C.J."/>
            <person name="Bunk B."/>
            <person name="Gescher J."/>
        </authorList>
    </citation>
    <scope>NUCLEOTIDE SEQUENCE [LARGE SCALE GENOMIC DNA]</scope>
    <source>
        <strain evidence="4">EA-1</strain>
    </source>
</reference>